<organism evidence="4 5">
    <name type="scientific">Bittarella massiliensis</name>
    <name type="common">ex Durand et al. 2017</name>
    <dbReference type="NCBI Taxonomy" id="1720313"/>
    <lineage>
        <taxon>Bacteria</taxon>
        <taxon>Bacillati</taxon>
        <taxon>Bacillota</taxon>
        <taxon>Clostridia</taxon>
        <taxon>Eubacteriales</taxon>
        <taxon>Oscillospiraceae</taxon>
        <taxon>Bittarella (ex Durand et al. 2017)</taxon>
    </lineage>
</organism>
<evidence type="ECO:0000259" key="2">
    <source>
        <dbReference type="Pfam" id="PF13649"/>
    </source>
</evidence>
<dbReference type="PANTHER" id="PTHR43861">
    <property type="entry name" value="TRANS-ACONITATE 2-METHYLTRANSFERASE-RELATED"/>
    <property type="match status" value="1"/>
</dbReference>
<dbReference type="Gene3D" id="3.40.50.150">
    <property type="entry name" value="Vaccinia Virus protein VP39"/>
    <property type="match status" value="1"/>
</dbReference>
<evidence type="ECO:0000313" key="3">
    <source>
        <dbReference type="EMBL" id="MZL70269.1"/>
    </source>
</evidence>
<dbReference type="GO" id="GO:0008168">
    <property type="term" value="F:methyltransferase activity"/>
    <property type="evidence" value="ECO:0007669"/>
    <property type="project" value="UniProtKB-KW"/>
</dbReference>
<name>A0AAQ1MDP9_9FIRM</name>
<accession>A0AAQ1MDP9</accession>
<dbReference type="InterPro" id="IPR041698">
    <property type="entry name" value="Methyltransf_25"/>
</dbReference>
<comment type="caution">
    <text evidence="4">The sequence shown here is derived from an EMBL/GenBank/DDBJ whole genome shotgun (WGS) entry which is preliminary data.</text>
</comment>
<keyword evidence="4" id="KW-0489">Methyltransferase</keyword>
<sequence length="213" mass="23857">MPVTPVDDRQTDYLALVRQGYDNCAADYCAARSGDREPALDWLLPLLAPEDRALDIGCGGGVPVTRALCQRCREVVGVDLSPAQLAIARRQVPEARLLCGDFLELAIEGPFAAITCFYTLFHTRRDLHPAFLRKVKELLAPGGYFLFSAAREDEPSYTEPDFFGTTMYWSNFAAATYRELLEEMGFSVLRSEEVLWGAGERHPFLLARKDSDR</sequence>
<dbReference type="Pfam" id="PF13649">
    <property type="entry name" value="Methyltransf_25"/>
    <property type="match status" value="1"/>
</dbReference>
<keyword evidence="1" id="KW-0808">Transferase</keyword>
<dbReference type="CDD" id="cd02440">
    <property type="entry name" value="AdoMet_MTases"/>
    <property type="match status" value="1"/>
</dbReference>
<evidence type="ECO:0000256" key="1">
    <source>
        <dbReference type="ARBA" id="ARBA00022679"/>
    </source>
</evidence>
<evidence type="ECO:0000313" key="6">
    <source>
        <dbReference type="Proteomes" id="UP000474718"/>
    </source>
</evidence>
<gene>
    <name evidence="3" type="ORF">GT747_10940</name>
    <name evidence="4" type="ORF">SAMN05444424_1709</name>
</gene>
<feature type="domain" description="Methyltransferase" evidence="2">
    <location>
        <begin position="54"/>
        <end position="143"/>
    </location>
</feature>
<dbReference type="RefSeq" id="WP_044993496.1">
    <property type="nucleotide sequence ID" value="NZ_FQVY01000002.1"/>
</dbReference>
<dbReference type="SUPFAM" id="SSF53335">
    <property type="entry name" value="S-adenosyl-L-methionine-dependent methyltransferases"/>
    <property type="match status" value="1"/>
</dbReference>
<dbReference type="InterPro" id="IPR029063">
    <property type="entry name" value="SAM-dependent_MTases_sf"/>
</dbReference>
<reference evidence="3 6" key="3">
    <citation type="journal article" date="2019" name="Nat. Med.">
        <title>A library of human gut bacterial isolates paired with longitudinal multiomics data enables mechanistic microbiome research.</title>
        <authorList>
            <person name="Poyet M."/>
            <person name="Groussin M."/>
            <person name="Gibbons S.M."/>
            <person name="Avila-Pacheco J."/>
            <person name="Jiang X."/>
            <person name="Kearney S.M."/>
            <person name="Perrotta A.R."/>
            <person name="Berdy B."/>
            <person name="Zhao S."/>
            <person name="Lieberman T.D."/>
            <person name="Swanson P.K."/>
            <person name="Smith M."/>
            <person name="Roesemann S."/>
            <person name="Alexander J.E."/>
            <person name="Rich S.A."/>
            <person name="Livny J."/>
            <person name="Vlamakis H."/>
            <person name="Clish C."/>
            <person name="Bullock K."/>
            <person name="Deik A."/>
            <person name="Scott J."/>
            <person name="Pierce K.A."/>
            <person name="Xavier R.J."/>
            <person name="Alm E.J."/>
        </authorList>
    </citation>
    <scope>NUCLEOTIDE SEQUENCE [LARGE SCALE GENOMIC DNA]</scope>
    <source>
        <strain evidence="3 6">BIOML-A2</strain>
    </source>
</reference>
<proteinExistence type="predicted"/>
<evidence type="ECO:0000313" key="4">
    <source>
        <dbReference type="EMBL" id="SHG16455.1"/>
    </source>
</evidence>
<dbReference type="AlphaFoldDB" id="A0AAQ1MDP9"/>
<dbReference type="EMBL" id="FQVY01000002">
    <property type="protein sequence ID" value="SHG16455.1"/>
    <property type="molecule type" value="Genomic_DNA"/>
</dbReference>
<dbReference type="Proteomes" id="UP000184089">
    <property type="component" value="Unassembled WGS sequence"/>
</dbReference>
<dbReference type="GO" id="GO:0032259">
    <property type="term" value="P:methylation"/>
    <property type="evidence" value="ECO:0007669"/>
    <property type="project" value="UniProtKB-KW"/>
</dbReference>
<protein>
    <submittedName>
        <fullName evidence="4">Methyltransferase domain-containing protein</fullName>
    </submittedName>
</protein>
<dbReference type="EMBL" id="WWVX01000008">
    <property type="protein sequence ID" value="MZL70269.1"/>
    <property type="molecule type" value="Genomic_DNA"/>
</dbReference>
<evidence type="ECO:0000313" key="5">
    <source>
        <dbReference type="Proteomes" id="UP000184089"/>
    </source>
</evidence>
<dbReference type="Proteomes" id="UP000474718">
    <property type="component" value="Unassembled WGS sequence"/>
</dbReference>
<reference evidence="4" key="1">
    <citation type="submission" date="2016-11" db="EMBL/GenBank/DDBJ databases">
        <authorList>
            <person name="Varghese N."/>
            <person name="Submissions S."/>
        </authorList>
    </citation>
    <scope>NUCLEOTIDE SEQUENCE</scope>
    <source>
        <strain evidence="4">DSM 4029</strain>
    </source>
</reference>
<reference evidence="5" key="2">
    <citation type="submission" date="2016-11" db="EMBL/GenBank/DDBJ databases">
        <authorList>
            <person name="Jaros S."/>
            <person name="Januszkiewicz K."/>
            <person name="Wedrychowicz H."/>
        </authorList>
    </citation>
    <scope>NUCLEOTIDE SEQUENCE [LARGE SCALE GENOMIC DNA]</scope>
    <source>
        <strain evidence="5">DSM 4029</strain>
    </source>
</reference>
<keyword evidence="6" id="KW-1185">Reference proteome</keyword>